<comment type="caution">
    <text evidence="1">The sequence shown here is derived from an EMBL/GenBank/DDBJ whole genome shotgun (WGS) entry which is preliminary data.</text>
</comment>
<sequence>MILSVGYWTEAILGVPKDAAASSMKGGLPAERAARIAKDNEIMSKVIDVTYASLVAAANSNRLVPEQRYRIIDFRTVHLIADTTEYHYGPTEPLIVTASTINHLYYEALSESYPHDIIYYSIENIPDLYGSETGHIFYRENPDLDIWAHQDWRNWVSRWWETTEGSGVFDSPRGGFAYQDFPMFHPDWLARGGYNHIHIGDQNWAGDGTSKMTTKVVFRGKAMKITMGGGTDPWIFLSPAEVTDITIKDCSDGVVYAGMDNVTFGQNCYGNKFHGNVRDVTFGDGCRDNNFMKDLSSSMIGSGSMSNTFEGNVYGCFIMPGVSSQRYQGDKVGQIIMLPLPGP</sequence>
<proteinExistence type="predicted"/>
<protein>
    <submittedName>
        <fullName evidence="1">Uncharacterized protein</fullName>
    </submittedName>
</protein>
<evidence type="ECO:0000313" key="1">
    <source>
        <dbReference type="EMBL" id="MBT0663721.1"/>
    </source>
</evidence>
<dbReference type="Proteomes" id="UP000811899">
    <property type="component" value="Unassembled WGS sequence"/>
</dbReference>
<dbReference type="AlphaFoldDB" id="A0AAW4KYL2"/>
<accession>A0AAW4KYL2</accession>
<dbReference type="EMBL" id="JAHCVJ010000001">
    <property type="protein sequence ID" value="MBT0663721.1"/>
    <property type="molecule type" value="Genomic_DNA"/>
</dbReference>
<keyword evidence="2" id="KW-1185">Reference proteome</keyword>
<gene>
    <name evidence="1" type="ORF">KI809_05335</name>
</gene>
<evidence type="ECO:0000313" key="2">
    <source>
        <dbReference type="Proteomes" id="UP000811899"/>
    </source>
</evidence>
<name>A0AAW4KYL2_9BACT</name>
<organism evidence="1 2">
    <name type="scientific">Geoanaerobacter pelophilus</name>
    <dbReference type="NCBI Taxonomy" id="60036"/>
    <lineage>
        <taxon>Bacteria</taxon>
        <taxon>Pseudomonadati</taxon>
        <taxon>Thermodesulfobacteriota</taxon>
        <taxon>Desulfuromonadia</taxon>
        <taxon>Geobacterales</taxon>
        <taxon>Geobacteraceae</taxon>
        <taxon>Geoanaerobacter</taxon>
    </lineage>
</organism>
<reference evidence="1 2" key="1">
    <citation type="submission" date="2021-05" db="EMBL/GenBank/DDBJ databases">
        <title>The draft genome of Geobacter pelophilus DSM 12255.</title>
        <authorList>
            <person name="Xu Z."/>
            <person name="Masuda Y."/>
            <person name="Itoh H."/>
            <person name="Senoo K."/>
        </authorList>
    </citation>
    <scope>NUCLEOTIDE SEQUENCE [LARGE SCALE GENOMIC DNA]</scope>
    <source>
        <strain evidence="1 2">DSM 12255</strain>
    </source>
</reference>